<evidence type="ECO:0000256" key="5">
    <source>
        <dbReference type="ARBA" id="ARBA00023002"/>
    </source>
</evidence>
<dbReference type="InterPro" id="IPR011342">
    <property type="entry name" value="Shikimate_DH"/>
</dbReference>
<dbReference type="CDD" id="cd01065">
    <property type="entry name" value="NAD_bind_Shikimate_DH"/>
    <property type="match status" value="1"/>
</dbReference>
<comment type="catalytic activity">
    <reaction evidence="7 8">
        <text>shikimate + NADP(+) = 3-dehydroshikimate + NADPH + H(+)</text>
        <dbReference type="Rhea" id="RHEA:17737"/>
        <dbReference type="ChEBI" id="CHEBI:15378"/>
        <dbReference type="ChEBI" id="CHEBI:16630"/>
        <dbReference type="ChEBI" id="CHEBI:36208"/>
        <dbReference type="ChEBI" id="CHEBI:57783"/>
        <dbReference type="ChEBI" id="CHEBI:58349"/>
        <dbReference type="EC" id="1.1.1.25"/>
    </reaction>
</comment>
<dbReference type="InterPro" id="IPR006151">
    <property type="entry name" value="Shikm_DH/Glu-tRNA_Rdtase"/>
</dbReference>
<feature type="active site" description="Proton acceptor" evidence="8">
    <location>
        <position position="69"/>
    </location>
</feature>
<dbReference type="GO" id="GO:0004764">
    <property type="term" value="F:shikimate 3-dehydrogenase (NADP+) activity"/>
    <property type="evidence" value="ECO:0007669"/>
    <property type="project" value="UniProtKB-UniRule"/>
</dbReference>
<gene>
    <name evidence="8" type="primary">aroE</name>
    <name evidence="12" type="ORF">D9R08_08505</name>
</gene>
<evidence type="ECO:0000256" key="1">
    <source>
        <dbReference type="ARBA" id="ARBA00004871"/>
    </source>
</evidence>
<feature type="binding site" evidence="8">
    <location>
        <position position="106"/>
    </location>
    <ligand>
        <name>shikimate</name>
        <dbReference type="ChEBI" id="CHEBI:36208"/>
    </ligand>
</feature>
<dbReference type="Gene3D" id="3.40.50.720">
    <property type="entry name" value="NAD(P)-binding Rossmann-like Domain"/>
    <property type="match status" value="1"/>
</dbReference>
<dbReference type="InterPro" id="IPR041121">
    <property type="entry name" value="SDH_C"/>
</dbReference>
<evidence type="ECO:0000259" key="11">
    <source>
        <dbReference type="Pfam" id="PF18317"/>
    </source>
</evidence>
<dbReference type="SUPFAM" id="SSF51735">
    <property type="entry name" value="NAD(P)-binding Rossmann-fold domains"/>
    <property type="match status" value="1"/>
</dbReference>
<dbReference type="Pfam" id="PF01488">
    <property type="entry name" value="Shikimate_DH"/>
    <property type="match status" value="1"/>
</dbReference>
<dbReference type="GO" id="GO:0009073">
    <property type="term" value="P:aromatic amino acid family biosynthetic process"/>
    <property type="evidence" value="ECO:0007669"/>
    <property type="project" value="UniProtKB-KW"/>
</dbReference>
<keyword evidence="4 8" id="KW-0521">NADP</keyword>
<comment type="caution">
    <text evidence="12">The sequence shown here is derived from an EMBL/GenBank/DDBJ whole genome shotgun (WGS) entry which is preliminary data.</text>
</comment>
<dbReference type="InterPro" id="IPR013708">
    <property type="entry name" value="Shikimate_DH-bd_N"/>
</dbReference>
<dbReference type="GO" id="GO:0009423">
    <property type="term" value="P:chorismate biosynthetic process"/>
    <property type="evidence" value="ECO:0007669"/>
    <property type="project" value="UniProtKB-UniRule"/>
</dbReference>
<evidence type="ECO:0000259" key="9">
    <source>
        <dbReference type="Pfam" id="PF01488"/>
    </source>
</evidence>
<evidence type="ECO:0000256" key="8">
    <source>
        <dbReference type="HAMAP-Rule" id="MF_00222"/>
    </source>
</evidence>
<feature type="domain" description="Shikimate dehydrogenase substrate binding N-terminal" evidence="10">
    <location>
        <begin position="10"/>
        <end position="92"/>
    </location>
</feature>
<dbReference type="PANTHER" id="PTHR21089">
    <property type="entry name" value="SHIKIMATE DEHYDROGENASE"/>
    <property type="match status" value="1"/>
</dbReference>
<sequence length="277" mass="29454">MSVEVPLAGVIGNPVSHSRSPALHGHWLHRYGINGHYVPLKVTHEDLKKVIRALPKMGFLGVNITIPHKEQVLSLADSVSDRAALIGAANTITFSSKGKVQADNTDGMGFLANLHQNAPDWRADAGPALVLGAGGAARAIVSALLSEGAPEVFVVNRTRARGEALRDKLGARVKVVDWTRIPELLPDQACLVNTTSLGMEGGQPLNINLSTLRPSTLVTDVVYTPLQTSLLQQAAAIGCPIVDGLGMLLHQATPGFERWFGQKPEVDDALRQAVLSA</sequence>
<evidence type="ECO:0000256" key="7">
    <source>
        <dbReference type="ARBA" id="ARBA00049442"/>
    </source>
</evidence>
<dbReference type="Pfam" id="PF18317">
    <property type="entry name" value="SDH_C"/>
    <property type="match status" value="1"/>
</dbReference>
<evidence type="ECO:0000256" key="6">
    <source>
        <dbReference type="ARBA" id="ARBA00023141"/>
    </source>
</evidence>
<dbReference type="GO" id="GO:0008652">
    <property type="term" value="P:amino acid biosynthetic process"/>
    <property type="evidence" value="ECO:0007669"/>
    <property type="project" value="UniProtKB-KW"/>
</dbReference>
<dbReference type="Gene3D" id="3.40.50.10860">
    <property type="entry name" value="Leucine Dehydrogenase, chain A, domain 1"/>
    <property type="match status" value="1"/>
</dbReference>
<feature type="binding site" evidence="8">
    <location>
        <position position="90"/>
    </location>
    <ligand>
        <name>shikimate</name>
        <dbReference type="ChEBI" id="CHEBI:36208"/>
    </ligand>
</feature>
<dbReference type="OrthoDB" id="9792692at2"/>
<feature type="binding site" evidence="8">
    <location>
        <begin position="156"/>
        <end position="161"/>
    </location>
    <ligand>
        <name>NADP(+)</name>
        <dbReference type="ChEBI" id="CHEBI:58349"/>
    </ligand>
</feature>
<dbReference type="NCBIfam" id="NF001312">
    <property type="entry name" value="PRK00258.1-4"/>
    <property type="match status" value="1"/>
</dbReference>
<feature type="binding site" evidence="8">
    <location>
        <position position="81"/>
    </location>
    <ligand>
        <name>NADP(+)</name>
        <dbReference type="ChEBI" id="CHEBI:58349"/>
    </ligand>
</feature>
<evidence type="ECO:0000256" key="4">
    <source>
        <dbReference type="ARBA" id="ARBA00022857"/>
    </source>
</evidence>
<reference evidence="12 13" key="1">
    <citation type="submission" date="2018-10" db="EMBL/GenBank/DDBJ databases">
        <authorList>
            <person name="Jung H.S."/>
            <person name="Jeon C.O."/>
        </authorList>
    </citation>
    <scope>NUCLEOTIDE SEQUENCE [LARGE SCALE GENOMIC DNA]</scope>
    <source>
        <strain evidence="12 13">MA-7-27</strain>
    </source>
</reference>
<evidence type="ECO:0000259" key="10">
    <source>
        <dbReference type="Pfam" id="PF08501"/>
    </source>
</evidence>
<keyword evidence="13" id="KW-1185">Reference proteome</keyword>
<dbReference type="Pfam" id="PF08501">
    <property type="entry name" value="Shikimate_dh_N"/>
    <property type="match status" value="1"/>
</dbReference>
<dbReference type="HAMAP" id="MF_00222">
    <property type="entry name" value="Shikimate_DH_AroE"/>
    <property type="match status" value="1"/>
</dbReference>
<dbReference type="Proteomes" id="UP000281343">
    <property type="component" value="Unassembled WGS sequence"/>
</dbReference>
<comment type="subunit">
    <text evidence="8">Homodimer.</text>
</comment>
<organism evidence="12 13">
    <name type="scientific">Rhodophyticola porphyridii</name>
    <dbReference type="NCBI Taxonomy" id="1852017"/>
    <lineage>
        <taxon>Bacteria</taxon>
        <taxon>Pseudomonadati</taxon>
        <taxon>Pseudomonadota</taxon>
        <taxon>Alphaproteobacteria</taxon>
        <taxon>Rhodobacterales</taxon>
        <taxon>Roseobacteraceae</taxon>
        <taxon>Rhodophyticola</taxon>
    </lineage>
</organism>
<dbReference type="RefSeq" id="WP_121897592.1">
    <property type="nucleotide sequence ID" value="NZ_RCNT01000003.1"/>
</dbReference>
<comment type="function">
    <text evidence="8">Involved in the biosynthesis of the chorismate, which leads to the biosynthesis of aromatic amino acids. Catalyzes the reversible NADPH linked reduction of 3-dehydroshikimate (DHSA) to yield shikimate (SA).</text>
</comment>
<comment type="similarity">
    <text evidence="8">Belongs to the shikimate dehydrogenase family.</text>
</comment>
<feature type="domain" description="SDH C-terminal" evidence="11">
    <location>
        <begin position="244"/>
        <end position="270"/>
    </location>
</feature>
<dbReference type="InterPro" id="IPR036291">
    <property type="entry name" value="NAD(P)-bd_dom_sf"/>
</dbReference>
<feature type="binding site" evidence="8">
    <location>
        <begin position="18"/>
        <end position="20"/>
    </location>
    <ligand>
        <name>shikimate</name>
        <dbReference type="ChEBI" id="CHEBI:36208"/>
    </ligand>
</feature>
<dbReference type="NCBIfam" id="TIGR00507">
    <property type="entry name" value="aroE"/>
    <property type="match status" value="1"/>
</dbReference>
<evidence type="ECO:0000313" key="12">
    <source>
        <dbReference type="EMBL" id="RMA42806.1"/>
    </source>
</evidence>
<protein>
    <recommendedName>
        <fullName evidence="2 8">Shikimate dehydrogenase (NADP(+))</fullName>
        <shortName evidence="8">SDH</shortName>
        <ecNumber evidence="2 8">1.1.1.25</ecNumber>
    </recommendedName>
</protein>
<dbReference type="GO" id="GO:0019632">
    <property type="term" value="P:shikimate metabolic process"/>
    <property type="evidence" value="ECO:0007669"/>
    <property type="project" value="InterPro"/>
</dbReference>
<feature type="binding site" evidence="8">
    <location>
        <position position="244"/>
    </location>
    <ligand>
        <name>NADP(+)</name>
        <dbReference type="ChEBI" id="CHEBI:58349"/>
    </ligand>
</feature>
<keyword evidence="6 8" id="KW-0057">Aromatic amino acid biosynthesis</keyword>
<accession>A0A3L9Y9S1</accession>
<name>A0A3L9Y9S1_9RHOB</name>
<evidence type="ECO:0000313" key="13">
    <source>
        <dbReference type="Proteomes" id="UP000281343"/>
    </source>
</evidence>
<dbReference type="PANTHER" id="PTHR21089:SF1">
    <property type="entry name" value="BIFUNCTIONAL 3-DEHYDROQUINATE DEHYDRATASE_SHIKIMATE DEHYDROGENASE, CHLOROPLASTIC"/>
    <property type="match status" value="1"/>
</dbReference>
<feature type="binding site" evidence="8">
    <location>
        <position position="65"/>
    </location>
    <ligand>
        <name>shikimate</name>
        <dbReference type="ChEBI" id="CHEBI:36208"/>
    </ligand>
</feature>
<dbReference type="AlphaFoldDB" id="A0A3L9Y9S1"/>
<dbReference type="EC" id="1.1.1.25" evidence="2 8"/>
<feature type="binding site" evidence="8">
    <location>
        <position position="251"/>
    </location>
    <ligand>
        <name>shikimate</name>
        <dbReference type="ChEBI" id="CHEBI:36208"/>
    </ligand>
</feature>
<feature type="domain" description="Quinate/shikimate 5-dehydrogenase/glutamyl-tRNA reductase" evidence="9">
    <location>
        <begin position="128"/>
        <end position="195"/>
    </location>
</feature>
<feature type="binding site" evidence="8">
    <location>
        <position position="221"/>
    </location>
    <ligand>
        <name>NADP(+)</name>
        <dbReference type="ChEBI" id="CHEBI:58349"/>
    </ligand>
</feature>
<dbReference type="UniPathway" id="UPA00053">
    <property type="reaction ID" value="UER00087"/>
</dbReference>
<dbReference type="SUPFAM" id="SSF53223">
    <property type="entry name" value="Aminoacid dehydrogenase-like, N-terminal domain"/>
    <property type="match status" value="1"/>
</dbReference>
<feature type="binding site" evidence="8">
    <location>
        <begin position="132"/>
        <end position="136"/>
    </location>
    <ligand>
        <name>NADP(+)</name>
        <dbReference type="ChEBI" id="CHEBI:58349"/>
    </ligand>
</feature>
<comment type="pathway">
    <text evidence="1 8">Metabolic intermediate biosynthesis; chorismate biosynthesis; chorismate from D-erythrose 4-phosphate and phosphoenolpyruvate: step 4/7.</text>
</comment>
<dbReference type="GO" id="GO:0005829">
    <property type="term" value="C:cytosol"/>
    <property type="evidence" value="ECO:0007669"/>
    <property type="project" value="TreeGrafter"/>
</dbReference>
<dbReference type="InterPro" id="IPR046346">
    <property type="entry name" value="Aminoacid_DH-like_N_sf"/>
</dbReference>
<feature type="binding site" evidence="8">
    <location>
        <position position="223"/>
    </location>
    <ligand>
        <name>shikimate</name>
        <dbReference type="ChEBI" id="CHEBI:36208"/>
    </ligand>
</feature>
<evidence type="ECO:0000256" key="2">
    <source>
        <dbReference type="ARBA" id="ARBA00012962"/>
    </source>
</evidence>
<evidence type="ECO:0000256" key="3">
    <source>
        <dbReference type="ARBA" id="ARBA00022605"/>
    </source>
</evidence>
<proteinExistence type="inferred from homology"/>
<keyword evidence="3 8" id="KW-0028">Amino-acid biosynthesis</keyword>
<dbReference type="GO" id="GO:0050661">
    <property type="term" value="F:NADP binding"/>
    <property type="evidence" value="ECO:0007669"/>
    <property type="project" value="InterPro"/>
</dbReference>
<dbReference type="EMBL" id="RCNT01000003">
    <property type="protein sequence ID" value="RMA42806.1"/>
    <property type="molecule type" value="Genomic_DNA"/>
</dbReference>
<dbReference type="InterPro" id="IPR022893">
    <property type="entry name" value="Shikimate_DH_fam"/>
</dbReference>
<keyword evidence="5 8" id="KW-0560">Oxidoreductase</keyword>